<keyword evidence="2" id="KW-0472">Membrane</keyword>
<organism evidence="3 4">
    <name type="scientific">Aggregatibacter actinomycetemcomitans serotype e str. SC1083</name>
    <dbReference type="NCBI Taxonomy" id="907488"/>
    <lineage>
        <taxon>Bacteria</taxon>
        <taxon>Pseudomonadati</taxon>
        <taxon>Pseudomonadota</taxon>
        <taxon>Gammaproteobacteria</taxon>
        <taxon>Pasteurellales</taxon>
        <taxon>Pasteurellaceae</taxon>
        <taxon>Aggregatibacter</taxon>
    </lineage>
</organism>
<sequence length="345" mass="38619">MLDGYSLIYLLWEMRYANQKNVFSYALVLALSAGIAFSACAKTVLKLSHNNDKTHPVHISMQYMADEVKKLTNDEVVIRIYPNSQLGSQRESMELLQSGSLDMAKSNASELEAFEPSYGAYNIPYLFHNVDHYYRALLDPEIGQKILDSSKGKGFIGLTYYDGGARSFYAGKPIKSPADLKGMKIRVQPSPTAVEMIKLMGASPTPLAYGELYTALQQKVVDGAENNQTALTLARHGEVAKFFSEDEHTMIPDVLVVGQKSWDKLTPEQQKALKKAADDSMMYHKELWQKMIAETAQEAKDKLGVEFVKVDKQPFIDATKSMHDAAKANLLLKEYIERIDNLATK</sequence>
<dbReference type="Gene3D" id="3.40.190.170">
    <property type="entry name" value="Bacterial extracellular solute-binding protein, family 7"/>
    <property type="match status" value="1"/>
</dbReference>
<protein>
    <submittedName>
        <fullName evidence="3">DctP protein</fullName>
    </submittedName>
</protein>
<dbReference type="GO" id="GO:0030246">
    <property type="term" value="F:carbohydrate binding"/>
    <property type="evidence" value="ECO:0007669"/>
    <property type="project" value="TreeGrafter"/>
</dbReference>
<dbReference type="GO" id="GO:0030288">
    <property type="term" value="C:outer membrane-bounded periplasmic space"/>
    <property type="evidence" value="ECO:0007669"/>
    <property type="project" value="InterPro"/>
</dbReference>
<dbReference type="Pfam" id="PF03480">
    <property type="entry name" value="DctP"/>
    <property type="match status" value="1"/>
</dbReference>
<reference evidence="3 4" key="1">
    <citation type="submission" date="2010-10" db="EMBL/GenBank/DDBJ databases">
        <authorList>
            <person name="Chen C."/>
            <person name="Kittichotirat W."/>
            <person name="Asikainen S."/>
            <person name="Bumgarner R."/>
        </authorList>
    </citation>
    <scope>NUCLEOTIDE SEQUENCE [LARGE SCALE GENOMIC DNA]</scope>
    <source>
        <strain evidence="3 4">SC1083</strain>
    </source>
</reference>
<keyword evidence="2" id="KW-1133">Transmembrane helix</keyword>
<dbReference type="PANTHER" id="PTHR33376">
    <property type="match status" value="1"/>
</dbReference>
<feature type="transmembrane region" description="Helical" evidence="2">
    <location>
        <begin position="22"/>
        <end position="45"/>
    </location>
</feature>
<evidence type="ECO:0000313" key="4">
    <source>
        <dbReference type="Proteomes" id="UP000005508"/>
    </source>
</evidence>
<dbReference type="InterPro" id="IPR038404">
    <property type="entry name" value="TRAP_DctP_sf"/>
</dbReference>
<keyword evidence="1" id="KW-0732">Signal</keyword>
<dbReference type="InterPro" id="IPR004682">
    <property type="entry name" value="TRAP_DctP"/>
</dbReference>
<proteinExistence type="predicted"/>
<dbReference type="Proteomes" id="UP000005508">
    <property type="component" value="Unassembled WGS sequence"/>
</dbReference>
<accession>G4A8D8</accession>
<dbReference type="EMBL" id="AEJM01000019">
    <property type="protein sequence ID" value="EGY33958.1"/>
    <property type="molecule type" value="Genomic_DNA"/>
</dbReference>
<comment type="caution">
    <text evidence="3">The sequence shown here is derived from an EMBL/GenBank/DDBJ whole genome shotgun (WGS) entry which is preliminary data.</text>
</comment>
<dbReference type="CDD" id="cd13671">
    <property type="entry name" value="PBP2_TRAP_SBP_like_3"/>
    <property type="match status" value="1"/>
</dbReference>
<gene>
    <name evidence="3" type="ORF">SC1083_1085</name>
</gene>
<evidence type="ECO:0000313" key="3">
    <source>
        <dbReference type="EMBL" id="EGY33958.1"/>
    </source>
</evidence>
<dbReference type="SUPFAM" id="SSF53850">
    <property type="entry name" value="Periplasmic binding protein-like II"/>
    <property type="match status" value="1"/>
</dbReference>
<evidence type="ECO:0000256" key="1">
    <source>
        <dbReference type="ARBA" id="ARBA00022729"/>
    </source>
</evidence>
<dbReference type="GO" id="GO:0055085">
    <property type="term" value="P:transmembrane transport"/>
    <property type="evidence" value="ECO:0007669"/>
    <property type="project" value="InterPro"/>
</dbReference>
<dbReference type="AlphaFoldDB" id="G4A8D8"/>
<dbReference type="InterPro" id="IPR018389">
    <property type="entry name" value="DctP_fam"/>
</dbReference>
<evidence type="ECO:0000256" key="2">
    <source>
        <dbReference type="SAM" id="Phobius"/>
    </source>
</evidence>
<keyword evidence="2" id="KW-0812">Transmembrane</keyword>
<dbReference type="SMR" id="G4A8D8"/>
<dbReference type="PIRSF" id="PIRSF006470">
    <property type="entry name" value="DctB"/>
    <property type="match status" value="1"/>
</dbReference>
<dbReference type="NCBIfam" id="NF037995">
    <property type="entry name" value="TRAP_S1"/>
    <property type="match status" value="1"/>
</dbReference>
<name>G4A8D8_AGGAC</name>
<dbReference type="PATRIC" id="fig|907488.3.peg.1072"/>
<dbReference type="NCBIfam" id="TIGR00787">
    <property type="entry name" value="dctP"/>
    <property type="match status" value="1"/>
</dbReference>
<dbReference type="PANTHER" id="PTHR33376:SF2">
    <property type="entry name" value="DICARBOXYLATE-BINDING PERIPLASMIC PROTEIN"/>
    <property type="match status" value="1"/>
</dbReference>